<dbReference type="InterPro" id="IPR036378">
    <property type="entry name" value="FAS1_dom_sf"/>
</dbReference>
<protein>
    <submittedName>
        <fullName evidence="3">Fasciclin domain-containing protein</fullName>
    </submittedName>
</protein>
<sequence length="201" mass="21413">MMKKACIIILLNLVTVAVFAQKVDSAKVNLIKPKGIKTTMVNGATMMGNLNIIQNVSKSGEHTQLLNAIKAAGLTLTFESKGPITIFAPTNAAFAKLPAGKLDTLLMPEHKLELSSLVTYHAIAGKVSAKDILHNIREHKGVANYVTLAGSKLAATIDANRNIVLTDETGGQCVISQFDVEQSNGMLHVINGVFVPKARAI</sequence>
<name>A0A7D4QI88_9SPHI</name>
<gene>
    <name evidence="3" type="ORF">HQ865_04005</name>
</gene>
<dbReference type="PANTHER" id="PTHR10900">
    <property type="entry name" value="PERIOSTIN-RELATED"/>
    <property type="match status" value="1"/>
</dbReference>
<dbReference type="PROSITE" id="PS50213">
    <property type="entry name" value="FAS1"/>
    <property type="match status" value="1"/>
</dbReference>
<feature type="signal peptide" evidence="1">
    <location>
        <begin position="1"/>
        <end position="20"/>
    </location>
</feature>
<keyword evidence="1" id="KW-0732">Signal</keyword>
<dbReference type="SMART" id="SM00554">
    <property type="entry name" value="FAS1"/>
    <property type="match status" value="1"/>
</dbReference>
<dbReference type="InterPro" id="IPR000782">
    <property type="entry name" value="FAS1_domain"/>
</dbReference>
<dbReference type="Pfam" id="PF02469">
    <property type="entry name" value="Fasciclin"/>
    <property type="match status" value="1"/>
</dbReference>
<dbReference type="Gene3D" id="2.30.180.10">
    <property type="entry name" value="FAS1 domain"/>
    <property type="match status" value="1"/>
</dbReference>
<feature type="domain" description="FAS1" evidence="2">
    <location>
        <begin position="49"/>
        <end position="194"/>
    </location>
</feature>
<evidence type="ECO:0000256" key="1">
    <source>
        <dbReference type="SAM" id="SignalP"/>
    </source>
</evidence>
<dbReference type="AlphaFoldDB" id="A0A7D4QI88"/>
<dbReference type="EMBL" id="CP054139">
    <property type="protein sequence ID" value="QKJ28950.1"/>
    <property type="molecule type" value="Genomic_DNA"/>
</dbReference>
<accession>A0A7D4QI88</accession>
<keyword evidence="4" id="KW-1185">Reference proteome</keyword>
<organism evidence="3 4">
    <name type="scientific">Mucilaginibacter mali</name>
    <dbReference type="NCBI Taxonomy" id="2740462"/>
    <lineage>
        <taxon>Bacteria</taxon>
        <taxon>Pseudomonadati</taxon>
        <taxon>Bacteroidota</taxon>
        <taxon>Sphingobacteriia</taxon>
        <taxon>Sphingobacteriales</taxon>
        <taxon>Sphingobacteriaceae</taxon>
        <taxon>Mucilaginibacter</taxon>
    </lineage>
</organism>
<evidence type="ECO:0000313" key="3">
    <source>
        <dbReference type="EMBL" id="QKJ28950.1"/>
    </source>
</evidence>
<dbReference type="RefSeq" id="WP_173413648.1">
    <property type="nucleotide sequence ID" value="NZ_CP054139.1"/>
</dbReference>
<dbReference type="KEGG" id="mmab:HQ865_04005"/>
<proteinExistence type="predicted"/>
<feature type="chain" id="PRO_5028861595" evidence="1">
    <location>
        <begin position="21"/>
        <end position="201"/>
    </location>
</feature>
<evidence type="ECO:0000259" key="2">
    <source>
        <dbReference type="PROSITE" id="PS50213"/>
    </source>
</evidence>
<evidence type="ECO:0000313" key="4">
    <source>
        <dbReference type="Proteomes" id="UP000505355"/>
    </source>
</evidence>
<dbReference type="Proteomes" id="UP000505355">
    <property type="component" value="Chromosome"/>
</dbReference>
<dbReference type="SUPFAM" id="SSF82153">
    <property type="entry name" value="FAS1 domain"/>
    <property type="match status" value="1"/>
</dbReference>
<dbReference type="InterPro" id="IPR050904">
    <property type="entry name" value="Adhesion/Biosynth-related"/>
</dbReference>
<dbReference type="PANTHER" id="PTHR10900:SF77">
    <property type="entry name" value="FI19380P1"/>
    <property type="match status" value="1"/>
</dbReference>
<reference evidence="3 4" key="1">
    <citation type="submission" date="2020-05" db="EMBL/GenBank/DDBJ databases">
        <title>Mucilaginibacter mali sp. nov.</title>
        <authorList>
            <person name="Kim H.S."/>
            <person name="Lee K.C."/>
            <person name="Suh M.K."/>
            <person name="Kim J.-S."/>
            <person name="Han K.-I."/>
            <person name="Eom M.K."/>
            <person name="Shin Y.K."/>
            <person name="Lee J.-S."/>
        </authorList>
    </citation>
    <scope>NUCLEOTIDE SEQUENCE [LARGE SCALE GENOMIC DNA]</scope>
    <source>
        <strain evidence="3 4">G2-14</strain>
    </source>
</reference>